<dbReference type="OrthoDB" id="3831424at2"/>
<evidence type="ECO:0000313" key="2">
    <source>
        <dbReference type="EMBL" id="TDQ54090.1"/>
    </source>
</evidence>
<keyword evidence="3" id="KW-1185">Reference proteome</keyword>
<comment type="caution">
    <text evidence="2">The sequence shown here is derived from an EMBL/GenBank/DDBJ whole genome shotgun (WGS) entry which is preliminary data.</text>
</comment>
<dbReference type="InterPro" id="IPR001387">
    <property type="entry name" value="Cro/C1-type_HTH"/>
</dbReference>
<dbReference type="RefSeq" id="WP_133828303.1">
    <property type="nucleotide sequence ID" value="NZ_BAABHR010000066.1"/>
</dbReference>
<dbReference type="InterPro" id="IPR010982">
    <property type="entry name" value="Lambda_DNA-bd_dom_sf"/>
</dbReference>
<evidence type="ECO:0000259" key="1">
    <source>
        <dbReference type="PROSITE" id="PS50943"/>
    </source>
</evidence>
<protein>
    <submittedName>
        <fullName evidence="2">DNA-binding XRE family transcriptional regulator</fullName>
    </submittedName>
</protein>
<dbReference type="SMART" id="SM00530">
    <property type="entry name" value="HTH_XRE"/>
    <property type="match status" value="1"/>
</dbReference>
<evidence type="ECO:0000313" key="3">
    <source>
        <dbReference type="Proteomes" id="UP000295705"/>
    </source>
</evidence>
<dbReference type="PROSITE" id="PS50943">
    <property type="entry name" value="HTH_CROC1"/>
    <property type="match status" value="1"/>
</dbReference>
<organism evidence="2 3">
    <name type="scientific">Actinomycetospora succinea</name>
    <dbReference type="NCBI Taxonomy" id="663603"/>
    <lineage>
        <taxon>Bacteria</taxon>
        <taxon>Bacillati</taxon>
        <taxon>Actinomycetota</taxon>
        <taxon>Actinomycetes</taxon>
        <taxon>Pseudonocardiales</taxon>
        <taxon>Pseudonocardiaceae</taxon>
        <taxon>Actinomycetospora</taxon>
    </lineage>
</organism>
<keyword evidence="2" id="KW-0238">DNA-binding</keyword>
<dbReference type="GO" id="GO:0003677">
    <property type="term" value="F:DNA binding"/>
    <property type="evidence" value="ECO:0007669"/>
    <property type="project" value="UniProtKB-KW"/>
</dbReference>
<proteinExistence type="predicted"/>
<gene>
    <name evidence="2" type="ORF">EV188_106237</name>
</gene>
<dbReference type="Proteomes" id="UP000295705">
    <property type="component" value="Unassembled WGS sequence"/>
</dbReference>
<dbReference type="AlphaFoldDB" id="A0A4R6V251"/>
<dbReference type="EMBL" id="SNYO01000006">
    <property type="protein sequence ID" value="TDQ54090.1"/>
    <property type="molecule type" value="Genomic_DNA"/>
</dbReference>
<dbReference type="SUPFAM" id="SSF47413">
    <property type="entry name" value="lambda repressor-like DNA-binding domains"/>
    <property type="match status" value="1"/>
</dbReference>
<name>A0A4R6V251_9PSEU</name>
<reference evidence="2 3" key="1">
    <citation type="submission" date="2019-03" db="EMBL/GenBank/DDBJ databases">
        <title>Genomic Encyclopedia of Type Strains, Phase IV (KMG-IV): sequencing the most valuable type-strain genomes for metagenomic binning, comparative biology and taxonomic classification.</title>
        <authorList>
            <person name="Goeker M."/>
        </authorList>
    </citation>
    <scope>NUCLEOTIDE SEQUENCE [LARGE SCALE GENOMIC DNA]</scope>
    <source>
        <strain evidence="2 3">DSM 45775</strain>
    </source>
</reference>
<accession>A0A4R6V251</accession>
<dbReference type="CDD" id="cd00093">
    <property type="entry name" value="HTH_XRE"/>
    <property type="match status" value="1"/>
</dbReference>
<sequence length="504" mass="56023">MGQPAAVRPANTELIALREDAGLSQQDLAEALSMLSDEKFDRPVEITKKTIGRWERGEVEWPQPFYRRLLAEYFGVAVDELGFRRPRPTETPRQRSSGETGELMAILSTPGEQDPQVAKDQADWKRVREQLGGSRRALAVLAEQLYPEYRVPGLENTGVIAHPSWLPPEPIPLHQVVLDRLEDTGEPAITGSERESELVRPLASPTHRYKRYSHAVRDLAPPRLFENRLCFRLLDVDWTRPSEQLRFGSMGFFDAIDTNEAVAHETALHHGRAGADGSYQLGRPSWRRLSFRKHIGDPFDLHRRPVMGAIGTLIIRGGESPSMVLHQRDGASVAGGGRMLHLLPAGIFQPSSVLPDSIANDFSIWRNIQRECAEELLGHAEYDGTGRPINYDSEPFFMLDEAYANGTLRAYLLGLSQDAATLAADILTVVIVVPNVYDQIFGHLVDSNPEGYIPARTVPFERNTISNLRERALMSPGLATAAHRAWQFRSLLLGAGASAPRGQG</sequence>
<feature type="domain" description="HTH cro/C1-type" evidence="1">
    <location>
        <begin position="14"/>
        <end position="81"/>
    </location>
</feature>
<dbReference type="Gene3D" id="1.10.260.40">
    <property type="entry name" value="lambda repressor-like DNA-binding domains"/>
    <property type="match status" value="1"/>
</dbReference>